<dbReference type="Pfam" id="PF25944">
    <property type="entry name" value="Beta-barrel_RND"/>
    <property type="match status" value="1"/>
</dbReference>
<evidence type="ECO:0000313" key="10">
    <source>
        <dbReference type="Proteomes" id="UP001227162"/>
    </source>
</evidence>
<feature type="domain" description="Multidrug resistance protein MdtA-like beta-barrel" evidence="7">
    <location>
        <begin position="157"/>
        <end position="245"/>
    </location>
</feature>
<reference evidence="9" key="2">
    <citation type="submission" date="2023-04" db="EMBL/GenBank/DDBJ databases">
        <title>'Rhodoalgimonas zhirmunskyi' gen. nov., isolated from a red alga.</title>
        <authorList>
            <person name="Nedashkovskaya O.I."/>
            <person name="Otstavnykh N.Y."/>
            <person name="Bystritskaya E.P."/>
            <person name="Balabanova L.A."/>
            <person name="Isaeva M.P."/>
        </authorList>
    </citation>
    <scope>NUCLEOTIDE SEQUENCE</scope>
    <source>
        <strain evidence="9">10Alg 79</strain>
    </source>
</reference>
<sequence>MTTPGRGVAFESVDIRPRVSGVIAEIVYEPGQRVEKGDVLFRIDGDTLGAELAAAEANVTGAEASLANAERTLERYRKLLNTAVTEETLQTAEVTVRQAEATLGSAKAARDLAQLNYDRTEIKSPIAGIPDVPAVSVGAVVTANQTTALTTIVRVDPIYVDVEESAKRVLEVRARVSEGTLARGKALDVELLLENGALYASKGTLVSPGFQVSTSTGTRDFRFRFDNPDRLILPGQFLRVEITLGTTDAILVPQIATARAGDGTLTAFVAEEGVARSRALRTQGTYQNAWVVTEGVEAGDKLIVDGLSNLRDGAEIAAVPVTIAADGVVREATPDVAPSENSSGDSSGPSAASGDAAQSGGN</sequence>
<evidence type="ECO:0000259" key="8">
    <source>
        <dbReference type="Pfam" id="PF25967"/>
    </source>
</evidence>
<dbReference type="InterPro" id="IPR006143">
    <property type="entry name" value="RND_pump_MFP"/>
</dbReference>
<reference evidence="9" key="1">
    <citation type="submission" date="2022-07" db="EMBL/GenBank/DDBJ databases">
        <authorList>
            <person name="Otstavnykh N."/>
            <person name="Isaeva M."/>
            <person name="Bystritskaya E."/>
        </authorList>
    </citation>
    <scope>NUCLEOTIDE SEQUENCE</scope>
    <source>
        <strain evidence="9">10Alg 79</strain>
    </source>
</reference>
<feature type="region of interest" description="Disordered" evidence="4">
    <location>
        <begin position="330"/>
        <end position="362"/>
    </location>
</feature>
<dbReference type="Gene3D" id="2.40.50.100">
    <property type="match status" value="1"/>
</dbReference>
<dbReference type="Pfam" id="PF25967">
    <property type="entry name" value="RND-MFP_C"/>
    <property type="match status" value="1"/>
</dbReference>
<dbReference type="Gene3D" id="1.10.287.470">
    <property type="entry name" value="Helix hairpin bin"/>
    <property type="match status" value="1"/>
</dbReference>
<evidence type="ECO:0000256" key="2">
    <source>
        <dbReference type="ARBA" id="ARBA00009477"/>
    </source>
</evidence>
<dbReference type="Pfam" id="PF25876">
    <property type="entry name" value="HH_MFP_RND"/>
    <property type="match status" value="1"/>
</dbReference>
<evidence type="ECO:0000313" key="9">
    <source>
        <dbReference type="EMBL" id="MDQ2095726.1"/>
    </source>
</evidence>
<feature type="domain" description="Multidrug resistance protein MdtA-like barrel-sandwich hybrid" evidence="6">
    <location>
        <begin position="12"/>
        <end position="152"/>
    </location>
</feature>
<dbReference type="Gene3D" id="2.40.420.20">
    <property type="match status" value="1"/>
</dbReference>
<proteinExistence type="inferred from homology"/>
<dbReference type="Pfam" id="PF25917">
    <property type="entry name" value="BSH_RND"/>
    <property type="match status" value="1"/>
</dbReference>
<name>A0AAJ1UGM1_9RHOB</name>
<dbReference type="SUPFAM" id="SSF111369">
    <property type="entry name" value="HlyD-like secretion proteins"/>
    <property type="match status" value="1"/>
</dbReference>
<dbReference type="EMBL" id="JANFFA010000005">
    <property type="protein sequence ID" value="MDQ2095726.1"/>
    <property type="molecule type" value="Genomic_DNA"/>
</dbReference>
<dbReference type="AlphaFoldDB" id="A0AAJ1UGM1"/>
<dbReference type="GO" id="GO:0005886">
    <property type="term" value="C:plasma membrane"/>
    <property type="evidence" value="ECO:0007669"/>
    <property type="project" value="TreeGrafter"/>
</dbReference>
<dbReference type="InterPro" id="IPR058627">
    <property type="entry name" value="MdtA-like_C"/>
</dbReference>
<dbReference type="Proteomes" id="UP001227162">
    <property type="component" value="Unassembled WGS sequence"/>
</dbReference>
<evidence type="ECO:0000256" key="1">
    <source>
        <dbReference type="ARBA" id="ARBA00004196"/>
    </source>
</evidence>
<gene>
    <name evidence="9" type="ORF">NOI20_16530</name>
</gene>
<keyword evidence="3" id="KW-0175">Coiled coil</keyword>
<dbReference type="InterPro" id="IPR058625">
    <property type="entry name" value="MdtA-like_BSH"/>
</dbReference>
<accession>A0AAJ1UGM1</accession>
<dbReference type="PANTHER" id="PTHR30158">
    <property type="entry name" value="ACRA/E-RELATED COMPONENT OF DRUG EFFLUX TRANSPORTER"/>
    <property type="match status" value="1"/>
</dbReference>
<dbReference type="GO" id="GO:0046677">
    <property type="term" value="P:response to antibiotic"/>
    <property type="evidence" value="ECO:0007669"/>
    <property type="project" value="TreeGrafter"/>
</dbReference>
<organism evidence="9 10">
    <name type="scientific">Rhodalgimonas zhirmunskyi</name>
    <dbReference type="NCBI Taxonomy" id="2964767"/>
    <lineage>
        <taxon>Bacteria</taxon>
        <taxon>Pseudomonadati</taxon>
        <taxon>Pseudomonadota</taxon>
        <taxon>Alphaproteobacteria</taxon>
        <taxon>Rhodobacterales</taxon>
        <taxon>Roseobacteraceae</taxon>
        <taxon>Rhodalgimonas</taxon>
    </lineage>
</organism>
<dbReference type="NCBIfam" id="TIGR01730">
    <property type="entry name" value="RND_mfp"/>
    <property type="match status" value="1"/>
</dbReference>
<dbReference type="Gene3D" id="2.40.30.170">
    <property type="match status" value="1"/>
</dbReference>
<comment type="caution">
    <text evidence="9">The sequence shown here is derived from an EMBL/GenBank/DDBJ whole genome shotgun (WGS) entry which is preliminary data.</text>
</comment>
<feature type="compositionally biased region" description="Low complexity" evidence="4">
    <location>
        <begin position="337"/>
        <end position="362"/>
    </location>
</feature>
<evidence type="ECO:0000259" key="7">
    <source>
        <dbReference type="Pfam" id="PF25944"/>
    </source>
</evidence>
<evidence type="ECO:0000256" key="4">
    <source>
        <dbReference type="SAM" id="MobiDB-lite"/>
    </source>
</evidence>
<protein>
    <submittedName>
        <fullName evidence="9">Efflux RND transporter periplasmic adaptor subunit</fullName>
    </submittedName>
</protein>
<dbReference type="GO" id="GO:0022857">
    <property type="term" value="F:transmembrane transporter activity"/>
    <property type="evidence" value="ECO:0007669"/>
    <property type="project" value="InterPro"/>
</dbReference>
<comment type="subcellular location">
    <subcellularLocation>
        <location evidence="1">Cell envelope</location>
    </subcellularLocation>
</comment>
<evidence type="ECO:0000259" key="6">
    <source>
        <dbReference type="Pfam" id="PF25917"/>
    </source>
</evidence>
<feature type="coiled-coil region" evidence="3">
    <location>
        <begin position="52"/>
        <end position="86"/>
    </location>
</feature>
<dbReference type="InterPro" id="IPR058626">
    <property type="entry name" value="MdtA-like_b-barrel"/>
</dbReference>
<keyword evidence="10" id="KW-1185">Reference proteome</keyword>
<feature type="domain" description="Multidrug resistance protein MdtA-like C-terminal permuted SH3" evidence="8">
    <location>
        <begin position="248"/>
        <end position="307"/>
    </location>
</feature>
<evidence type="ECO:0000256" key="3">
    <source>
        <dbReference type="SAM" id="Coils"/>
    </source>
</evidence>
<dbReference type="InterPro" id="IPR058624">
    <property type="entry name" value="MdtA-like_HH"/>
</dbReference>
<evidence type="ECO:0000259" key="5">
    <source>
        <dbReference type="Pfam" id="PF25876"/>
    </source>
</evidence>
<feature type="domain" description="Multidrug resistance protein MdtA-like alpha-helical hairpin" evidence="5">
    <location>
        <begin position="52"/>
        <end position="118"/>
    </location>
</feature>
<dbReference type="GO" id="GO:0030313">
    <property type="term" value="C:cell envelope"/>
    <property type="evidence" value="ECO:0007669"/>
    <property type="project" value="UniProtKB-SubCell"/>
</dbReference>
<comment type="similarity">
    <text evidence="2">Belongs to the membrane fusion protein (MFP) (TC 8.A.1) family.</text>
</comment>